<protein>
    <recommendedName>
        <fullName evidence="3">Coenzyme Q-binding protein COQ10 START domain-containing protein</fullName>
    </recommendedName>
</protein>
<dbReference type="Gene3D" id="3.30.530.20">
    <property type="match status" value="1"/>
</dbReference>
<organism evidence="1 2">
    <name type="scientific">Mycena indigotica</name>
    <dbReference type="NCBI Taxonomy" id="2126181"/>
    <lineage>
        <taxon>Eukaryota</taxon>
        <taxon>Fungi</taxon>
        <taxon>Dikarya</taxon>
        <taxon>Basidiomycota</taxon>
        <taxon>Agaricomycotina</taxon>
        <taxon>Agaricomycetes</taxon>
        <taxon>Agaricomycetidae</taxon>
        <taxon>Agaricales</taxon>
        <taxon>Marasmiineae</taxon>
        <taxon>Mycenaceae</taxon>
        <taxon>Mycena</taxon>
    </lineage>
</organism>
<accession>A0A8H6VX22</accession>
<reference evidence="1" key="1">
    <citation type="submission" date="2020-05" db="EMBL/GenBank/DDBJ databases">
        <title>Mycena genomes resolve the evolution of fungal bioluminescence.</title>
        <authorList>
            <person name="Tsai I.J."/>
        </authorList>
    </citation>
    <scope>NUCLEOTIDE SEQUENCE</scope>
    <source>
        <strain evidence="1">171206Taipei</strain>
    </source>
</reference>
<dbReference type="InterPro" id="IPR023393">
    <property type="entry name" value="START-like_dom_sf"/>
</dbReference>
<dbReference type="GeneID" id="59348702"/>
<dbReference type="Proteomes" id="UP000636479">
    <property type="component" value="Unassembled WGS sequence"/>
</dbReference>
<evidence type="ECO:0000313" key="1">
    <source>
        <dbReference type="EMBL" id="KAF7297239.1"/>
    </source>
</evidence>
<dbReference type="AlphaFoldDB" id="A0A8H6VX22"/>
<dbReference type="SUPFAM" id="SSF55961">
    <property type="entry name" value="Bet v1-like"/>
    <property type="match status" value="1"/>
</dbReference>
<dbReference type="EMBL" id="JACAZF010000008">
    <property type="protein sequence ID" value="KAF7297239.1"/>
    <property type="molecule type" value="Genomic_DNA"/>
</dbReference>
<name>A0A8H6VX22_9AGAR</name>
<sequence>MPAGVPPLASSGVFSVGAALVIDAPRDAVWAALLDFAAYKEWNAFVYSLFFSPPLVVFLTPPSRNQTVLSPSGAPSPDPPAAGHTLLISPVHLPPTMGAPGRFQAQQARVVITALDAGQFRAAWETEPSWLLPRWLLHAERWQMLTEVVEDGRVKTRYESIEVFNGVLAWVVKWVQGRNLELGVKAMAEGLKRWVEEPR</sequence>
<evidence type="ECO:0000313" key="2">
    <source>
        <dbReference type="Proteomes" id="UP000636479"/>
    </source>
</evidence>
<evidence type="ECO:0008006" key="3">
    <source>
        <dbReference type="Google" id="ProtNLM"/>
    </source>
</evidence>
<dbReference type="OrthoDB" id="509124at2759"/>
<dbReference type="RefSeq" id="XP_037217598.1">
    <property type="nucleotide sequence ID" value="XM_037366186.1"/>
</dbReference>
<keyword evidence="2" id="KW-1185">Reference proteome</keyword>
<comment type="caution">
    <text evidence="1">The sequence shown here is derived from an EMBL/GenBank/DDBJ whole genome shotgun (WGS) entry which is preliminary data.</text>
</comment>
<proteinExistence type="predicted"/>
<dbReference type="CDD" id="cd07822">
    <property type="entry name" value="SRPBCC_4"/>
    <property type="match status" value="1"/>
</dbReference>
<gene>
    <name evidence="1" type="ORF">MIND_00957000</name>
</gene>